<sequence length="307" mass="34720">MAQIFSSFDQLKAMYDKELYSNVFVMASLMLTSCEQNFETLNSSSKYLTMVYYGHSAFKLAQYKKAETIYRQALHYKKTIIKIKNIKPSENPSKDLMPDIDVKFNLHICHLKLGHSELAIETIQSIPGRQRNAKINMTLAKLCQKYSMERTAISAYKEVLKECPLAIEAAEGLLSLGVSGAEVASLVIETNVSGFEWYAAWIKAKALFYARSYKEAITAFKTLDESGGLRGNHSLLVNIGEAYHYIGDNKNAISILQRARAGEPAMQRGLDILAFLLMHEKKNLMIWKELSVHGLDTLKIVLKYVLR</sequence>
<dbReference type="GO" id="GO:0005680">
    <property type="term" value="C:anaphase-promoting complex"/>
    <property type="evidence" value="ECO:0007669"/>
    <property type="project" value="TreeGrafter"/>
</dbReference>
<evidence type="ECO:0008006" key="3">
    <source>
        <dbReference type="Google" id="ProtNLM"/>
    </source>
</evidence>
<proteinExistence type="predicted"/>
<dbReference type="SUPFAM" id="SSF48452">
    <property type="entry name" value="TPR-like"/>
    <property type="match status" value="1"/>
</dbReference>
<dbReference type="AlphaFoldDB" id="A0A1B6BZR6"/>
<gene>
    <name evidence="2" type="ORF">g.12789</name>
</gene>
<protein>
    <recommendedName>
        <fullName evidence="3">Anaphase-promoting complex subunit 7</fullName>
    </recommendedName>
</protein>
<evidence type="ECO:0000256" key="1">
    <source>
        <dbReference type="ARBA" id="ARBA00022803"/>
    </source>
</evidence>
<dbReference type="GO" id="GO:0016567">
    <property type="term" value="P:protein ubiquitination"/>
    <property type="evidence" value="ECO:0007669"/>
    <property type="project" value="TreeGrafter"/>
</dbReference>
<accession>A0A1B6BZR6</accession>
<evidence type="ECO:0000313" key="2">
    <source>
        <dbReference type="EMBL" id="JAS06604.1"/>
    </source>
</evidence>
<dbReference type="Gene3D" id="1.25.40.10">
    <property type="entry name" value="Tetratricopeptide repeat domain"/>
    <property type="match status" value="2"/>
</dbReference>
<name>A0A1B6BZR6_9HEMI</name>
<dbReference type="InterPro" id="IPR011990">
    <property type="entry name" value="TPR-like_helical_dom_sf"/>
</dbReference>
<dbReference type="PANTHER" id="PTHR12558">
    <property type="entry name" value="CELL DIVISION CYCLE 16,23,27"/>
    <property type="match status" value="1"/>
</dbReference>
<keyword evidence="1" id="KW-0802">TPR repeat</keyword>
<organism evidence="2">
    <name type="scientific">Clastoptera arizonana</name>
    <name type="common">Arizona spittle bug</name>
    <dbReference type="NCBI Taxonomy" id="38151"/>
    <lineage>
        <taxon>Eukaryota</taxon>
        <taxon>Metazoa</taxon>
        <taxon>Ecdysozoa</taxon>
        <taxon>Arthropoda</taxon>
        <taxon>Hexapoda</taxon>
        <taxon>Insecta</taxon>
        <taxon>Pterygota</taxon>
        <taxon>Neoptera</taxon>
        <taxon>Paraneoptera</taxon>
        <taxon>Hemiptera</taxon>
        <taxon>Auchenorrhyncha</taxon>
        <taxon>Cercopoidea</taxon>
        <taxon>Clastopteridae</taxon>
        <taxon>Clastoptera</taxon>
    </lineage>
</organism>
<dbReference type="EMBL" id="GEDC01030694">
    <property type="protein sequence ID" value="JAS06604.1"/>
    <property type="molecule type" value="Transcribed_RNA"/>
</dbReference>
<dbReference type="GO" id="GO:0045842">
    <property type="term" value="P:positive regulation of mitotic metaphase/anaphase transition"/>
    <property type="evidence" value="ECO:0007669"/>
    <property type="project" value="TreeGrafter"/>
</dbReference>
<reference evidence="2" key="1">
    <citation type="submission" date="2015-12" db="EMBL/GenBank/DDBJ databases">
        <title>De novo transcriptome assembly of four potential Pierce s Disease insect vectors from Arizona vineyards.</title>
        <authorList>
            <person name="Tassone E.E."/>
        </authorList>
    </citation>
    <scope>NUCLEOTIDE SEQUENCE</scope>
</reference>
<dbReference type="GO" id="GO:0051301">
    <property type="term" value="P:cell division"/>
    <property type="evidence" value="ECO:0007669"/>
    <property type="project" value="TreeGrafter"/>
</dbReference>
<dbReference type="PANTHER" id="PTHR12558:SF36">
    <property type="entry name" value="ANAPHASE-PROMOTING COMPLEX SUBUNIT 7"/>
    <property type="match status" value="1"/>
</dbReference>